<feature type="non-terminal residue" evidence="1">
    <location>
        <position position="116"/>
    </location>
</feature>
<dbReference type="OrthoDB" id="1731207at2759"/>
<accession>A0A371E3L6</accession>
<keyword evidence="2" id="KW-1185">Reference proteome</keyword>
<dbReference type="EMBL" id="QJKJ01016760">
    <property type="protein sequence ID" value="RDX60577.1"/>
    <property type="molecule type" value="Genomic_DNA"/>
</dbReference>
<protein>
    <recommendedName>
        <fullName evidence="3">Retrotransposon gag domain-containing protein</fullName>
    </recommendedName>
</protein>
<reference evidence="1" key="1">
    <citation type="submission" date="2018-05" db="EMBL/GenBank/DDBJ databases">
        <title>Draft genome of Mucuna pruriens seed.</title>
        <authorList>
            <person name="Nnadi N.E."/>
            <person name="Vos R."/>
            <person name="Hasami M.H."/>
            <person name="Devisetty U.K."/>
            <person name="Aguiy J.C."/>
        </authorList>
    </citation>
    <scope>NUCLEOTIDE SEQUENCE [LARGE SCALE GENOMIC DNA]</scope>
    <source>
        <strain evidence="1">JCA_2017</strain>
    </source>
</reference>
<feature type="non-terminal residue" evidence="1">
    <location>
        <position position="1"/>
    </location>
</feature>
<proteinExistence type="predicted"/>
<dbReference type="Proteomes" id="UP000257109">
    <property type="component" value="Unassembled WGS sequence"/>
</dbReference>
<gene>
    <name evidence="1" type="ORF">CR513_61269</name>
</gene>
<evidence type="ECO:0008006" key="3">
    <source>
        <dbReference type="Google" id="ProtNLM"/>
    </source>
</evidence>
<evidence type="ECO:0000313" key="1">
    <source>
        <dbReference type="EMBL" id="RDX60577.1"/>
    </source>
</evidence>
<organism evidence="1 2">
    <name type="scientific">Mucuna pruriens</name>
    <name type="common">Velvet bean</name>
    <name type="synonym">Dolichos pruriens</name>
    <dbReference type="NCBI Taxonomy" id="157652"/>
    <lineage>
        <taxon>Eukaryota</taxon>
        <taxon>Viridiplantae</taxon>
        <taxon>Streptophyta</taxon>
        <taxon>Embryophyta</taxon>
        <taxon>Tracheophyta</taxon>
        <taxon>Spermatophyta</taxon>
        <taxon>Magnoliopsida</taxon>
        <taxon>eudicotyledons</taxon>
        <taxon>Gunneridae</taxon>
        <taxon>Pentapetalae</taxon>
        <taxon>rosids</taxon>
        <taxon>fabids</taxon>
        <taxon>Fabales</taxon>
        <taxon>Fabaceae</taxon>
        <taxon>Papilionoideae</taxon>
        <taxon>50 kb inversion clade</taxon>
        <taxon>NPAAA clade</taxon>
        <taxon>indigoferoid/millettioid clade</taxon>
        <taxon>Phaseoleae</taxon>
        <taxon>Mucuna</taxon>
    </lineage>
</organism>
<name>A0A371E3L6_MUCPR</name>
<sequence>KPRRVKRYEEDPRKAPLDALKCKIPPFVADGDINVDEVLVYVNYDDYVKVWMVTYEFSGYAFMWWNQYIREVREGRKGHINTWMDLKRELRTRLILYSYLGTCTINYIECIRDPKV</sequence>
<dbReference type="AlphaFoldDB" id="A0A371E3L6"/>
<evidence type="ECO:0000313" key="2">
    <source>
        <dbReference type="Proteomes" id="UP000257109"/>
    </source>
</evidence>
<comment type="caution">
    <text evidence="1">The sequence shown here is derived from an EMBL/GenBank/DDBJ whole genome shotgun (WGS) entry which is preliminary data.</text>
</comment>